<organism evidence="3 4">
    <name type="scientific">Kutzneria kofuensis</name>
    <dbReference type="NCBI Taxonomy" id="103725"/>
    <lineage>
        <taxon>Bacteria</taxon>
        <taxon>Bacillati</taxon>
        <taxon>Actinomycetota</taxon>
        <taxon>Actinomycetes</taxon>
        <taxon>Pseudonocardiales</taxon>
        <taxon>Pseudonocardiaceae</taxon>
        <taxon>Kutzneria</taxon>
    </lineage>
</organism>
<sequence>MGKTRLALRLAAEVRRAFRNGVWLVELATLQDPALVAHAVAATVGMQDNTIAFGMREWPPRSPTEVVLDYLRDKQILLVLDNCEHLAEACADLVATLLANAPELRILTTSRQRLGISGEHLFTVPPLSLPKPDLTPRPDELHRYEAVSLLTERATAVHPDFAITPENAASVVRLCRRLDGIPLAIELAAVQLRALSVRQVLERLDNRFHLLTAPRRGVVARHQTLRAAVDWSYELCSPQERLLWARVAVFAGGCDLEAVEEVCCGDGIARADIVDLVAGLVDKSILARCDDPRGQRTRYRMLDILRRHGVEKLCAAGEDSRVHGRHRDWFLRLAEQAAASWFGPDERTWMVRLRSEHDNVRAALEFCLSDPDSAQAGLRTAGALWCFWVPGGLLGEGRQWLDRLAALAPEPTPALGVALWVSGWAASHQGDLTAAEANAERCQRLAERLGDARLEAYGLQVAGLCALLKGKLTQARMLCEQSWERHRALGELTSPAVKVLTKLSLVASLQGEVDQAVGYAEECVALARQHSAHWTYSWGLVLLGLALWRRGDPERAIPPLRESIAIKRELDDLFGLGMAGDFLAWALTATGDHHQAARLFGVLERLWPLVGLPLMGLKPLIEYHEKSAAAARAALGEAAYATAHEGTALDPRQELDCVLGDNAAPHPRKGTPGRDDQPWVSLTRREREVAALIAQGLSNRDIANRLVIAQRTAEGHVERVLVKLGLTSRTQVAAWVSERRRTS</sequence>
<comment type="caution">
    <text evidence="3">The sequence shown here is derived from an EMBL/GenBank/DDBJ whole genome shotgun (WGS) entry which is preliminary data.</text>
</comment>
<dbReference type="EC" id="2.7.11.1" evidence="3"/>
<keyword evidence="4" id="KW-1185">Reference proteome</keyword>
<dbReference type="SUPFAM" id="SSF48452">
    <property type="entry name" value="TPR-like"/>
    <property type="match status" value="1"/>
</dbReference>
<feature type="domain" description="HTH luxR-type" evidence="2">
    <location>
        <begin position="675"/>
        <end position="740"/>
    </location>
</feature>
<dbReference type="CDD" id="cd06170">
    <property type="entry name" value="LuxR_C_like"/>
    <property type="match status" value="1"/>
</dbReference>
<feature type="region of interest" description="Disordered" evidence="1">
    <location>
        <begin position="659"/>
        <end position="678"/>
    </location>
</feature>
<name>A0A7W9KST2_9PSEU</name>
<dbReference type="GO" id="GO:0006355">
    <property type="term" value="P:regulation of DNA-templated transcription"/>
    <property type="evidence" value="ECO:0007669"/>
    <property type="project" value="InterPro"/>
</dbReference>
<dbReference type="SMART" id="SM00028">
    <property type="entry name" value="TPR"/>
    <property type="match status" value="4"/>
</dbReference>
<dbReference type="InterPro" id="IPR019734">
    <property type="entry name" value="TPR_rpt"/>
</dbReference>
<dbReference type="PROSITE" id="PS50043">
    <property type="entry name" value="HTH_LUXR_2"/>
    <property type="match status" value="1"/>
</dbReference>
<dbReference type="AlphaFoldDB" id="A0A7W9KST2"/>
<dbReference type="Gene3D" id="1.10.10.10">
    <property type="entry name" value="Winged helix-like DNA-binding domain superfamily/Winged helix DNA-binding domain"/>
    <property type="match status" value="1"/>
</dbReference>
<reference evidence="3 4" key="1">
    <citation type="submission" date="2020-08" db="EMBL/GenBank/DDBJ databases">
        <title>Sequencing the genomes of 1000 actinobacteria strains.</title>
        <authorList>
            <person name="Klenk H.-P."/>
        </authorList>
    </citation>
    <scope>NUCLEOTIDE SEQUENCE [LARGE SCALE GENOMIC DNA]</scope>
    <source>
        <strain evidence="3 4">DSM 43851</strain>
    </source>
</reference>
<dbReference type="SUPFAM" id="SSF46894">
    <property type="entry name" value="C-terminal effector domain of the bipartite response regulators"/>
    <property type="match status" value="1"/>
</dbReference>
<protein>
    <submittedName>
        <fullName evidence="3">Non-specific serine/threonine protein kinase</fullName>
        <ecNumber evidence="3">2.7.11.1</ecNumber>
    </submittedName>
</protein>
<evidence type="ECO:0000313" key="4">
    <source>
        <dbReference type="Proteomes" id="UP000585638"/>
    </source>
</evidence>
<dbReference type="Gene3D" id="1.25.40.10">
    <property type="entry name" value="Tetratricopeptide repeat domain"/>
    <property type="match status" value="1"/>
</dbReference>
<dbReference type="EMBL" id="JACHIR010000005">
    <property type="protein sequence ID" value="MBB5898094.1"/>
    <property type="molecule type" value="Genomic_DNA"/>
</dbReference>
<evidence type="ECO:0000259" key="2">
    <source>
        <dbReference type="PROSITE" id="PS50043"/>
    </source>
</evidence>
<evidence type="ECO:0000256" key="1">
    <source>
        <dbReference type="SAM" id="MobiDB-lite"/>
    </source>
</evidence>
<dbReference type="SUPFAM" id="SSF52540">
    <property type="entry name" value="P-loop containing nucleoside triphosphate hydrolases"/>
    <property type="match status" value="1"/>
</dbReference>
<keyword evidence="3" id="KW-0808">Transferase</keyword>
<dbReference type="InterPro" id="IPR000792">
    <property type="entry name" value="Tscrpt_reg_LuxR_C"/>
</dbReference>
<dbReference type="GO" id="GO:0004674">
    <property type="term" value="F:protein serine/threonine kinase activity"/>
    <property type="evidence" value="ECO:0007669"/>
    <property type="project" value="UniProtKB-KW"/>
</dbReference>
<dbReference type="PANTHER" id="PTHR47691:SF3">
    <property type="entry name" value="HTH-TYPE TRANSCRIPTIONAL REGULATOR RV0890C-RELATED"/>
    <property type="match status" value="1"/>
</dbReference>
<dbReference type="InterPro" id="IPR027417">
    <property type="entry name" value="P-loop_NTPase"/>
</dbReference>
<dbReference type="InterPro" id="IPR011990">
    <property type="entry name" value="TPR-like_helical_dom_sf"/>
</dbReference>
<dbReference type="Pfam" id="PF00196">
    <property type="entry name" value="GerE"/>
    <property type="match status" value="1"/>
</dbReference>
<dbReference type="Gene3D" id="3.40.50.300">
    <property type="entry name" value="P-loop containing nucleotide triphosphate hydrolases"/>
    <property type="match status" value="1"/>
</dbReference>
<dbReference type="PRINTS" id="PR00038">
    <property type="entry name" value="HTHLUXR"/>
</dbReference>
<gene>
    <name evidence="3" type="ORF">BJ998_009353</name>
</gene>
<dbReference type="Proteomes" id="UP000585638">
    <property type="component" value="Unassembled WGS sequence"/>
</dbReference>
<keyword evidence="3" id="KW-0723">Serine/threonine-protein kinase</keyword>
<dbReference type="InterPro" id="IPR016032">
    <property type="entry name" value="Sig_transdc_resp-reg_C-effctor"/>
</dbReference>
<dbReference type="SMART" id="SM00421">
    <property type="entry name" value="HTH_LUXR"/>
    <property type="match status" value="1"/>
</dbReference>
<dbReference type="GO" id="GO:0003677">
    <property type="term" value="F:DNA binding"/>
    <property type="evidence" value="ECO:0007669"/>
    <property type="project" value="InterPro"/>
</dbReference>
<proteinExistence type="predicted"/>
<keyword evidence="3" id="KW-0418">Kinase</keyword>
<accession>A0A7W9KST2</accession>
<dbReference type="PANTHER" id="PTHR47691">
    <property type="entry name" value="REGULATOR-RELATED"/>
    <property type="match status" value="1"/>
</dbReference>
<evidence type="ECO:0000313" key="3">
    <source>
        <dbReference type="EMBL" id="MBB5898094.1"/>
    </source>
</evidence>
<dbReference type="InterPro" id="IPR036388">
    <property type="entry name" value="WH-like_DNA-bd_sf"/>
</dbReference>